<gene>
    <name evidence="2" type="ORF">DY000_02042048</name>
</gene>
<name>A0ABQ7BEV1_BRACR</name>
<dbReference type="Proteomes" id="UP000266723">
    <property type="component" value="Unassembled WGS sequence"/>
</dbReference>
<protein>
    <submittedName>
        <fullName evidence="2">Uncharacterized protein</fullName>
    </submittedName>
</protein>
<proteinExistence type="predicted"/>
<dbReference type="EMBL" id="QGKV02001507">
    <property type="protein sequence ID" value="KAF3531072.1"/>
    <property type="molecule type" value="Genomic_DNA"/>
</dbReference>
<organism evidence="2 3">
    <name type="scientific">Brassica cretica</name>
    <name type="common">Mustard</name>
    <dbReference type="NCBI Taxonomy" id="69181"/>
    <lineage>
        <taxon>Eukaryota</taxon>
        <taxon>Viridiplantae</taxon>
        <taxon>Streptophyta</taxon>
        <taxon>Embryophyta</taxon>
        <taxon>Tracheophyta</taxon>
        <taxon>Spermatophyta</taxon>
        <taxon>Magnoliopsida</taxon>
        <taxon>eudicotyledons</taxon>
        <taxon>Gunneridae</taxon>
        <taxon>Pentapetalae</taxon>
        <taxon>rosids</taxon>
        <taxon>malvids</taxon>
        <taxon>Brassicales</taxon>
        <taxon>Brassicaceae</taxon>
        <taxon>Brassiceae</taxon>
        <taxon>Brassica</taxon>
    </lineage>
</organism>
<reference evidence="2 3" key="1">
    <citation type="journal article" date="2020" name="BMC Genomics">
        <title>Intraspecific diversification of the crop wild relative Brassica cretica Lam. using demographic model selection.</title>
        <authorList>
            <person name="Kioukis A."/>
            <person name="Michalopoulou V.A."/>
            <person name="Briers L."/>
            <person name="Pirintsos S."/>
            <person name="Studholme D.J."/>
            <person name="Pavlidis P."/>
            <person name="Sarris P.F."/>
        </authorList>
    </citation>
    <scope>NUCLEOTIDE SEQUENCE [LARGE SCALE GENOMIC DNA]</scope>
    <source>
        <strain evidence="3">cv. PFS-1207/04</strain>
    </source>
</reference>
<feature type="compositionally biased region" description="Basic and acidic residues" evidence="1">
    <location>
        <begin position="81"/>
        <end position="108"/>
    </location>
</feature>
<keyword evidence="3" id="KW-1185">Reference proteome</keyword>
<evidence type="ECO:0000313" key="3">
    <source>
        <dbReference type="Proteomes" id="UP000266723"/>
    </source>
</evidence>
<accession>A0ABQ7BEV1</accession>
<evidence type="ECO:0000256" key="1">
    <source>
        <dbReference type="SAM" id="MobiDB-lite"/>
    </source>
</evidence>
<feature type="region of interest" description="Disordered" evidence="1">
    <location>
        <begin position="64"/>
        <end position="114"/>
    </location>
</feature>
<sequence length="114" mass="12716">MKNFSVLSTLIPFGYLTNFFAAPFGSSPMNSDMHGLIEVLRLGRPRWLTFNRVRIKGAYVMPPGQAHAPTIQLEAPADSSPAERKPIRIRAREETPKDSGSPSKEKIVRKAPRI</sequence>
<evidence type="ECO:0000313" key="2">
    <source>
        <dbReference type="EMBL" id="KAF3531072.1"/>
    </source>
</evidence>
<comment type="caution">
    <text evidence="2">The sequence shown here is derived from an EMBL/GenBank/DDBJ whole genome shotgun (WGS) entry which is preliminary data.</text>
</comment>